<evidence type="ECO:0000313" key="13">
    <source>
        <dbReference type="Proteomes" id="UP001164676"/>
    </source>
</evidence>
<evidence type="ECO:0000256" key="2">
    <source>
        <dbReference type="ARBA" id="ARBA00004162"/>
    </source>
</evidence>
<keyword evidence="6" id="KW-0812">Transmembrane</keyword>
<dbReference type="Proteomes" id="UP001164676">
    <property type="component" value="Chromosome"/>
</dbReference>
<dbReference type="InterPro" id="IPR005503">
    <property type="entry name" value="FliL"/>
</dbReference>
<name>A0ABY7LGS6_9GAMM</name>
<keyword evidence="7 10" id="KW-0283">Flagellar rotation</keyword>
<keyword evidence="9 10" id="KW-0472">Membrane</keyword>
<keyword evidence="12" id="KW-0969">Cilium</keyword>
<organism evidence="12 13">
    <name type="scientific">Salinivibrio proteolyticus</name>
    <dbReference type="NCBI Taxonomy" id="334715"/>
    <lineage>
        <taxon>Bacteria</taxon>
        <taxon>Pseudomonadati</taxon>
        <taxon>Pseudomonadota</taxon>
        <taxon>Gammaproteobacteria</taxon>
        <taxon>Vibrionales</taxon>
        <taxon>Vibrionaceae</taxon>
        <taxon>Salinivibrio</taxon>
    </lineage>
</organism>
<keyword evidence="10" id="KW-0997">Cell inner membrane</keyword>
<dbReference type="EMBL" id="CP114584">
    <property type="protein sequence ID" value="WBA14843.1"/>
    <property type="molecule type" value="Genomic_DNA"/>
</dbReference>
<evidence type="ECO:0000256" key="9">
    <source>
        <dbReference type="ARBA" id="ARBA00023136"/>
    </source>
</evidence>
<evidence type="ECO:0000256" key="5">
    <source>
        <dbReference type="ARBA" id="ARBA00022500"/>
    </source>
</evidence>
<reference evidence="12" key="1">
    <citation type="submission" date="2022-09" db="EMBL/GenBank/DDBJ databases">
        <authorList>
            <person name="Li Z.-J."/>
        </authorList>
    </citation>
    <scope>NUCLEOTIDE SEQUENCE</scope>
    <source>
        <strain evidence="12">TGB10</strain>
    </source>
</reference>
<evidence type="ECO:0000256" key="4">
    <source>
        <dbReference type="ARBA" id="ARBA00022475"/>
    </source>
</evidence>
<keyword evidence="11" id="KW-0732">Signal</keyword>
<keyword evidence="12" id="KW-0282">Flagellum</keyword>
<dbReference type="Pfam" id="PF03748">
    <property type="entry name" value="FliL"/>
    <property type="match status" value="1"/>
</dbReference>
<dbReference type="PANTHER" id="PTHR35091:SF5">
    <property type="entry name" value="FLAGELLAR PROTEIN FLIL"/>
    <property type="match status" value="1"/>
</dbReference>
<evidence type="ECO:0000256" key="11">
    <source>
        <dbReference type="SAM" id="SignalP"/>
    </source>
</evidence>
<evidence type="ECO:0000256" key="8">
    <source>
        <dbReference type="ARBA" id="ARBA00022989"/>
    </source>
</evidence>
<keyword evidence="8" id="KW-1133">Transmembrane helix</keyword>
<evidence type="ECO:0000256" key="7">
    <source>
        <dbReference type="ARBA" id="ARBA00022779"/>
    </source>
</evidence>
<accession>A0ABY7LGS6</accession>
<comment type="function">
    <text evidence="1 10">Controls the rotational direction of flagella during chemotaxis.</text>
</comment>
<dbReference type="PANTHER" id="PTHR35091">
    <property type="entry name" value="FLAGELLAR PROTEIN FLIL"/>
    <property type="match status" value="1"/>
</dbReference>
<sequence>MRKIQTLWMALVGLLLLTSSAVFAEAEGDGQAPKYSYFSLEPEITTNYVTEGSRLGFINVKVELMVDDPKLVRELEYHAPLIRDAIIETLSQQTVTKIKSLSGREAIRKACLERVNELLLAETNRRILADLLFTKYLYQ</sequence>
<gene>
    <name evidence="12" type="ORF">N7E60_00490</name>
</gene>
<keyword evidence="4" id="KW-1003">Cell membrane</keyword>
<proteinExistence type="inferred from homology"/>
<evidence type="ECO:0000256" key="3">
    <source>
        <dbReference type="ARBA" id="ARBA00008281"/>
    </source>
</evidence>
<keyword evidence="5 10" id="KW-0145">Chemotaxis</keyword>
<evidence type="ECO:0000256" key="1">
    <source>
        <dbReference type="ARBA" id="ARBA00002254"/>
    </source>
</evidence>
<keyword evidence="13" id="KW-1185">Reference proteome</keyword>
<evidence type="ECO:0000313" key="12">
    <source>
        <dbReference type="EMBL" id="WBA14843.1"/>
    </source>
</evidence>
<evidence type="ECO:0000256" key="10">
    <source>
        <dbReference type="RuleBase" id="RU364125"/>
    </source>
</evidence>
<protein>
    <recommendedName>
        <fullName evidence="10">Flagellar protein FliL</fullName>
    </recommendedName>
</protein>
<keyword evidence="12" id="KW-0966">Cell projection</keyword>
<feature type="chain" id="PRO_5045936928" description="Flagellar protein FliL" evidence="11">
    <location>
        <begin position="25"/>
        <end position="139"/>
    </location>
</feature>
<evidence type="ECO:0000256" key="6">
    <source>
        <dbReference type="ARBA" id="ARBA00022692"/>
    </source>
</evidence>
<comment type="subcellular location">
    <subcellularLocation>
        <location evidence="10">Cell inner membrane</location>
    </subcellularLocation>
    <subcellularLocation>
        <location evidence="2">Cell membrane</location>
        <topology evidence="2">Single-pass membrane protein</topology>
    </subcellularLocation>
</comment>
<comment type="similarity">
    <text evidence="3 10">Belongs to the FliL family.</text>
</comment>
<dbReference type="RefSeq" id="WP_069589058.1">
    <property type="nucleotide sequence ID" value="NZ_CP114584.1"/>
</dbReference>
<feature type="signal peptide" evidence="11">
    <location>
        <begin position="1"/>
        <end position="24"/>
    </location>
</feature>